<evidence type="ECO:0000313" key="2">
    <source>
        <dbReference type="Proteomes" id="UP000237271"/>
    </source>
</evidence>
<keyword evidence="2" id="KW-1185">Reference proteome</keyword>
<gene>
    <name evidence="1" type="ORF">PHPALM_17227</name>
</gene>
<dbReference type="OrthoDB" id="45690at2759"/>
<evidence type="ECO:0000313" key="1">
    <source>
        <dbReference type="EMBL" id="POM66846.1"/>
    </source>
</evidence>
<proteinExistence type="predicted"/>
<protein>
    <submittedName>
        <fullName evidence="1">Retrovirus-related pol Polyprotein</fullName>
    </submittedName>
</protein>
<dbReference type="Proteomes" id="UP000237271">
    <property type="component" value="Unassembled WGS sequence"/>
</dbReference>
<accession>A0A2P4XMR6</accession>
<name>A0A2P4XMR6_9STRA</name>
<dbReference type="EMBL" id="NCKW01009520">
    <property type="protein sequence ID" value="POM66846.1"/>
    <property type="molecule type" value="Genomic_DNA"/>
</dbReference>
<reference evidence="1 2" key="1">
    <citation type="journal article" date="2017" name="Genome Biol. Evol.">
        <title>Phytophthora megakarya and P. palmivora, closely related causal agents of cacao black pod rot, underwent increases in genome sizes and gene numbers by different mechanisms.</title>
        <authorList>
            <person name="Ali S.S."/>
            <person name="Shao J."/>
            <person name="Lary D.J."/>
            <person name="Kronmiller B."/>
            <person name="Shen D."/>
            <person name="Strem M.D."/>
            <person name="Amoako-Attah I."/>
            <person name="Akrofi A.Y."/>
            <person name="Begoude B.A."/>
            <person name="Ten Hoopen G.M."/>
            <person name="Coulibaly K."/>
            <person name="Kebe B.I."/>
            <person name="Melnick R.L."/>
            <person name="Guiltinan M.J."/>
            <person name="Tyler B.M."/>
            <person name="Meinhardt L.W."/>
            <person name="Bailey B.A."/>
        </authorList>
    </citation>
    <scope>NUCLEOTIDE SEQUENCE [LARGE SCALE GENOMIC DNA]</scope>
    <source>
        <strain evidence="2">sbr112.9</strain>
    </source>
</reference>
<dbReference type="CDD" id="cd09272">
    <property type="entry name" value="RNase_HI_RT_Ty1"/>
    <property type="match status" value="1"/>
</dbReference>
<comment type="caution">
    <text evidence="1">The sequence shown here is derived from an EMBL/GenBank/DDBJ whole genome shotgun (WGS) entry which is preliminary data.</text>
</comment>
<sequence>MVILYSSANVTQDANNFVLKLFCDSRGAVFWASRRQTIVAESTVDAENVAVCEGLQNVLVEVFPRLTIENQAAYVMTIYPTLSRRTRHIELRWHYVHDQVAKKTVAFLKVKSEFDVSDLLTKPLASDRLEILDKIISLTNMNTPMSPTTTEGAYWIANYNLQLLNSSVPMHTSISKSIAVCGLDGSVMKQSGRGLVSNLQAFVENLMFLFQPK</sequence>
<dbReference type="AlphaFoldDB" id="A0A2P4XMR6"/>
<organism evidence="1 2">
    <name type="scientific">Phytophthora palmivora</name>
    <dbReference type="NCBI Taxonomy" id="4796"/>
    <lineage>
        <taxon>Eukaryota</taxon>
        <taxon>Sar</taxon>
        <taxon>Stramenopiles</taxon>
        <taxon>Oomycota</taxon>
        <taxon>Peronosporomycetes</taxon>
        <taxon>Peronosporales</taxon>
        <taxon>Peronosporaceae</taxon>
        <taxon>Phytophthora</taxon>
    </lineage>
</organism>